<dbReference type="Proteomes" id="UP000058613">
    <property type="component" value="Chromosome"/>
</dbReference>
<organism evidence="2 3">
    <name type="scientific">Pyrodictium delaneyi</name>
    <dbReference type="NCBI Taxonomy" id="1273541"/>
    <lineage>
        <taxon>Archaea</taxon>
        <taxon>Thermoproteota</taxon>
        <taxon>Thermoprotei</taxon>
        <taxon>Desulfurococcales</taxon>
        <taxon>Pyrodictiaceae</taxon>
        <taxon>Pyrodictium</taxon>
    </lineage>
</organism>
<keyword evidence="1" id="KW-0472">Membrane</keyword>
<sequence>MLKARTRRLHIFALILGSIGVVAFIIDGRVIGALLAALFIAHGATELLSEKC</sequence>
<keyword evidence="1" id="KW-0812">Transmembrane</keyword>
<reference evidence="2 3" key="1">
    <citation type="submission" date="2015-10" db="EMBL/GenBank/DDBJ databases">
        <title>Complete genome sequence of hyperthermophilic archaeon Pyrodictium delaneyi Su06.</title>
        <authorList>
            <person name="Jung J.-H."/>
            <person name="Lin J."/>
            <person name="Holden J.F."/>
            <person name="Park C.-S."/>
        </authorList>
    </citation>
    <scope>NUCLEOTIDE SEQUENCE [LARGE SCALE GENOMIC DNA]</scope>
    <source>
        <strain evidence="2 3">Su06</strain>
    </source>
</reference>
<accession>A0A0P0N4J6</accession>
<dbReference type="AlphaFoldDB" id="A0A0P0N4J6"/>
<evidence type="ECO:0000313" key="2">
    <source>
        <dbReference type="EMBL" id="ALL01548.1"/>
    </source>
</evidence>
<dbReference type="KEGG" id="pdl:Pyrde_1505"/>
<dbReference type="GeneID" id="42878345"/>
<keyword evidence="1" id="KW-1133">Transmembrane helix</keyword>
<gene>
    <name evidence="2" type="ORF">Pyrde_1505</name>
</gene>
<dbReference type="EMBL" id="CP013011">
    <property type="protein sequence ID" value="ALL01548.1"/>
    <property type="molecule type" value="Genomic_DNA"/>
</dbReference>
<proteinExistence type="predicted"/>
<evidence type="ECO:0000313" key="3">
    <source>
        <dbReference type="Proteomes" id="UP000058613"/>
    </source>
</evidence>
<dbReference type="RefSeq" id="WP_156328034.1">
    <property type="nucleotide sequence ID" value="NZ_CP013011.1"/>
</dbReference>
<protein>
    <submittedName>
        <fullName evidence="2">Uncharacterized protein</fullName>
    </submittedName>
</protein>
<feature type="transmembrane region" description="Helical" evidence="1">
    <location>
        <begin position="12"/>
        <end position="41"/>
    </location>
</feature>
<evidence type="ECO:0000256" key="1">
    <source>
        <dbReference type="SAM" id="Phobius"/>
    </source>
</evidence>
<name>A0A0P0N4J6_9CREN</name>